<proteinExistence type="predicted"/>
<evidence type="ECO:0008006" key="4">
    <source>
        <dbReference type="Google" id="ProtNLM"/>
    </source>
</evidence>
<dbReference type="Proteomes" id="UP000015527">
    <property type="component" value="Unassembled WGS sequence"/>
</dbReference>
<gene>
    <name evidence="2" type="ORF">L284_19150</name>
</gene>
<keyword evidence="3" id="KW-1185">Reference proteome</keyword>
<dbReference type="EMBL" id="ATHL01000127">
    <property type="protein sequence ID" value="EQB09718.1"/>
    <property type="molecule type" value="Genomic_DNA"/>
</dbReference>
<dbReference type="OrthoDB" id="6039124at2"/>
<evidence type="ECO:0000313" key="3">
    <source>
        <dbReference type="Proteomes" id="UP000015527"/>
    </source>
</evidence>
<accession>T0HC64</accession>
<organism evidence="2 3">
    <name type="scientific">Novosphingobium lindaniclasticum LE124</name>
    <dbReference type="NCBI Taxonomy" id="1096930"/>
    <lineage>
        <taxon>Bacteria</taxon>
        <taxon>Pseudomonadati</taxon>
        <taxon>Pseudomonadota</taxon>
        <taxon>Alphaproteobacteria</taxon>
        <taxon>Sphingomonadales</taxon>
        <taxon>Sphingomonadaceae</taxon>
        <taxon>Novosphingobium</taxon>
    </lineage>
</organism>
<name>T0HC64_9SPHN</name>
<dbReference type="eggNOG" id="COG2197">
    <property type="taxonomic scope" value="Bacteria"/>
</dbReference>
<comment type="caution">
    <text evidence="2">The sequence shown here is derived from an EMBL/GenBank/DDBJ whole genome shotgun (WGS) entry which is preliminary data.</text>
</comment>
<dbReference type="RefSeq" id="WP_021235579.1">
    <property type="nucleotide sequence ID" value="NZ_ATHL01000127.1"/>
</dbReference>
<evidence type="ECO:0000256" key="1">
    <source>
        <dbReference type="SAM" id="MobiDB-lite"/>
    </source>
</evidence>
<reference evidence="2 3" key="1">
    <citation type="journal article" date="2013" name="Genome Announc.">
        <title>Genome Sequence of Novosphingobium lindaniclasticum LE124T, Isolated from a Hexachlorocyclohexane Dumpsite.</title>
        <authorList>
            <person name="Saxena A."/>
            <person name="Nayyar N."/>
            <person name="Sangwan N."/>
            <person name="Kumari R."/>
            <person name="Khurana J.P."/>
            <person name="Lal R."/>
        </authorList>
    </citation>
    <scope>NUCLEOTIDE SEQUENCE [LARGE SCALE GENOMIC DNA]</scope>
    <source>
        <strain evidence="2 3">LE124</strain>
    </source>
</reference>
<protein>
    <recommendedName>
        <fullName evidence="4">Resolvase HTH domain-containing protein</fullName>
    </recommendedName>
</protein>
<feature type="region of interest" description="Disordered" evidence="1">
    <location>
        <begin position="104"/>
        <end position="150"/>
    </location>
</feature>
<sequence>MFGLPLLPEKGRGRPAHVWTAENSNKVSLLFACGHKPADIAKVLGITKPTFYKHYFNEIARAGHAPLMMKARQLERLNQAAEDGNVAAEKALAGMIQAEQVRTLGEKIKDRGRSDAAPSPRLGKKEAAKEAAANASGKFAARTPPPLLLN</sequence>
<evidence type="ECO:0000313" key="2">
    <source>
        <dbReference type="EMBL" id="EQB09718.1"/>
    </source>
</evidence>
<feature type="compositionally biased region" description="Basic and acidic residues" evidence="1">
    <location>
        <begin position="104"/>
        <end position="114"/>
    </location>
</feature>
<dbReference type="PATRIC" id="fig|1096930.3.peg.3775"/>
<dbReference type="AlphaFoldDB" id="T0HC64"/>
<feature type="compositionally biased region" description="Low complexity" evidence="1">
    <location>
        <begin position="130"/>
        <end position="141"/>
    </location>
</feature>